<evidence type="ECO:0000256" key="1">
    <source>
        <dbReference type="ARBA" id="ARBA00023125"/>
    </source>
</evidence>
<dbReference type="Gene3D" id="4.10.320.10">
    <property type="entry name" value="E3-binding domain"/>
    <property type="match status" value="1"/>
</dbReference>
<dbReference type="InterPro" id="IPR036625">
    <property type="entry name" value="E3-bd_dom_sf"/>
</dbReference>
<reference evidence="5" key="1">
    <citation type="submission" date="2022-01" db="EMBL/GenBank/DDBJ databases">
        <title>Antribacter sp. nov., isolated from Guizhou of China.</title>
        <authorList>
            <person name="Chengliang C."/>
            <person name="Ya Z."/>
        </authorList>
    </citation>
    <scope>NUCLEOTIDE SEQUENCE</scope>
    <source>
        <strain evidence="5">KLBMP 9083</strain>
    </source>
</reference>
<dbReference type="AlphaFoldDB" id="A0AA41QGD0"/>
<dbReference type="Pfam" id="PF23359">
    <property type="entry name" value="Lsr2_DNA-bd"/>
    <property type="match status" value="1"/>
</dbReference>
<protein>
    <submittedName>
        <fullName evidence="5">Lsr2 family protein</fullName>
    </submittedName>
</protein>
<feature type="domain" description="Lsr2 dimerization" evidence="3">
    <location>
        <begin position="1"/>
        <end position="57"/>
    </location>
</feature>
<dbReference type="RefSeq" id="WP_236089950.1">
    <property type="nucleotide sequence ID" value="NZ_JAKGSG010000040.1"/>
</dbReference>
<dbReference type="Pfam" id="PF11774">
    <property type="entry name" value="Lsr2"/>
    <property type="match status" value="1"/>
</dbReference>
<dbReference type="InterPro" id="IPR042261">
    <property type="entry name" value="Lsr2-like_dimerization"/>
</dbReference>
<evidence type="ECO:0000259" key="4">
    <source>
        <dbReference type="Pfam" id="PF23359"/>
    </source>
</evidence>
<dbReference type="InterPro" id="IPR024412">
    <property type="entry name" value="Lsr2_dim_dom"/>
</dbReference>
<name>A0AA41QGD0_9MICO</name>
<feature type="region of interest" description="Disordered" evidence="2">
    <location>
        <begin position="57"/>
        <end position="80"/>
    </location>
</feature>
<sequence>MVQKVQVVLVDDIDGGVAEETVTFGLDGVSYEIDLSAAHASELREAFAMWVGHARKASSRPAAARPAARRSRGSSNTAAVREWAKSTGLAVSDRGRISTEIQEAYDKAHA</sequence>
<evidence type="ECO:0000313" key="5">
    <source>
        <dbReference type="EMBL" id="MCF4122151.1"/>
    </source>
</evidence>
<evidence type="ECO:0000256" key="2">
    <source>
        <dbReference type="SAM" id="MobiDB-lite"/>
    </source>
</evidence>
<dbReference type="GO" id="GO:0016746">
    <property type="term" value="F:acyltransferase activity"/>
    <property type="evidence" value="ECO:0007669"/>
    <property type="project" value="InterPro"/>
</dbReference>
<feature type="domain" description="Lsr2 DNA-binding" evidence="4">
    <location>
        <begin position="74"/>
        <end position="108"/>
    </location>
</feature>
<keyword evidence="1" id="KW-0238">DNA-binding</keyword>
<dbReference type="GO" id="GO:0003677">
    <property type="term" value="F:DNA binding"/>
    <property type="evidence" value="ECO:0007669"/>
    <property type="project" value="UniProtKB-KW"/>
</dbReference>
<evidence type="ECO:0000259" key="3">
    <source>
        <dbReference type="Pfam" id="PF11774"/>
    </source>
</evidence>
<keyword evidence="6" id="KW-1185">Reference proteome</keyword>
<gene>
    <name evidence="5" type="ORF">L1785_14310</name>
</gene>
<evidence type="ECO:0000313" key="6">
    <source>
        <dbReference type="Proteomes" id="UP001165405"/>
    </source>
</evidence>
<dbReference type="EMBL" id="JAKGSG010000040">
    <property type="protein sequence ID" value="MCF4122151.1"/>
    <property type="molecule type" value="Genomic_DNA"/>
</dbReference>
<proteinExistence type="predicted"/>
<dbReference type="Gene3D" id="3.30.60.230">
    <property type="entry name" value="Lsr2, dimerization domain"/>
    <property type="match status" value="1"/>
</dbReference>
<accession>A0AA41QGD0</accession>
<dbReference type="Proteomes" id="UP001165405">
    <property type="component" value="Unassembled WGS sequence"/>
</dbReference>
<comment type="caution">
    <text evidence="5">The sequence shown here is derived from an EMBL/GenBank/DDBJ whole genome shotgun (WGS) entry which is preliminary data.</text>
</comment>
<dbReference type="InterPro" id="IPR055370">
    <property type="entry name" value="Lsr2_DNA-bd"/>
</dbReference>
<organism evidence="5 6">
    <name type="scientific">Antribacter soli</name>
    <dbReference type="NCBI Taxonomy" id="2910976"/>
    <lineage>
        <taxon>Bacteria</taxon>
        <taxon>Bacillati</taxon>
        <taxon>Actinomycetota</taxon>
        <taxon>Actinomycetes</taxon>
        <taxon>Micrococcales</taxon>
        <taxon>Promicromonosporaceae</taxon>
        <taxon>Antribacter</taxon>
    </lineage>
</organism>